<dbReference type="GO" id="GO:0008239">
    <property type="term" value="F:dipeptidyl-peptidase activity"/>
    <property type="evidence" value="ECO:0007669"/>
    <property type="project" value="TreeGrafter"/>
</dbReference>
<evidence type="ECO:0000313" key="4">
    <source>
        <dbReference type="EMBL" id="PYC69793.1"/>
    </source>
</evidence>
<dbReference type="Gene3D" id="3.40.50.1820">
    <property type="entry name" value="alpha/beta hydrolase"/>
    <property type="match status" value="1"/>
</dbReference>
<dbReference type="Pfam" id="PF00326">
    <property type="entry name" value="Peptidase_S9"/>
    <property type="match status" value="1"/>
</dbReference>
<dbReference type="AlphaFoldDB" id="A0A2V4N216"/>
<feature type="domain" description="Peptidase S9 prolyl oligopeptidase catalytic" evidence="2">
    <location>
        <begin position="494"/>
        <end position="689"/>
    </location>
</feature>
<reference evidence="4 5" key="1">
    <citation type="submission" date="2018-03" db="EMBL/GenBank/DDBJ databases">
        <title>Bioinformatic expansion and discovery of thiopeptide antibiotics.</title>
        <authorList>
            <person name="Schwalen C.J."/>
            <person name="Hudson G.A."/>
            <person name="Mitchell D.A."/>
        </authorList>
    </citation>
    <scope>NUCLEOTIDE SEQUENCE [LARGE SCALE GENOMIC DNA]</scope>
    <source>
        <strain evidence="4 5">ATCC 21389</strain>
    </source>
</reference>
<gene>
    <name evidence="4" type="ORF">C7C46_27925</name>
</gene>
<dbReference type="InterPro" id="IPR001375">
    <property type="entry name" value="Peptidase_S9_cat"/>
</dbReference>
<feature type="region of interest" description="Disordered" evidence="1">
    <location>
        <begin position="407"/>
        <end position="427"/>
    </location>
</feature>
<dbReference type="Proteomes" id="UP000248039">
    <property type="component" value="Unassembled WGS sequence"/>
</dbReference>
<feature type="domain" description="Dipeptidylpeptidase IV N-terminal" evidence="3">
    <location>
        <begin position="109"/>
        <end position="377"/>
    </location>
</feature>
<dbReference type="Gene3D" id="2.140.10.30">
    <property type="entry name" value="Dipeptidylpeptidase IV, N-terminal domain"/>
    <property type="match status" value="1"/>
</dbReference>
<dbReference type="SUPFAM" id="SSF82171">
    <property type="entry name" value="DPP6 N-terminal domain-like"/>
    <property type="match status" value="1"/>
</dbReference>
<evidence type="ECO:0000313" key="5">
    <source>
        <dbReference type="Proteomes" id="UP000248039"/>
    </source>
</evidence>
<accession>A0A2V4N216</accession>
<evidence type="ECO:0000259" key="2">
    <source>
        <dbReference type="Pfam" id="PF00326"/>
    </source>
</evidence>
<protein>
    <submittedName>
        <fullName evidence="4">S9 family peptidase</fullName>
    </submittedName>
</protein>
<evidence type="ECO:0000259" key="3">
    <source>
        <dbReference type="Pfam" id="PF00930"/>
    </source>
</evidence>
<dbReference type="OrthoDB" id="9812921at2"/>
<dbReference type="SUPFAM" id="SSF53474">
    <property type="entry name" value="alpha/beta-Hydrolases"/>
    <property type="match status" value="1"/>
</dbReference>
<dbReference type="PANTHER" id="PTHR11731:SF193">
    <property type="entry name" value="DIPEPTIDYL PEPTIDASE 9"/>
    <property type="match status" value="1"/>
</dbReference>
<dbReference type="InterPro" id="IPR002469">
    <property type="entry name" value="Peptidase_S9B_N"/>
</dbReference>
<comment type="caution">
    <text evidence="4">The sequence shown here is derived from an EMBL/GenBank/DDBJ whole genome shotgun (WGS) entry which is preliminary data.</text>
</comment>
<dbReference type="InterPro" id="IPR029058">
    <property type="entry name" value="AB_hydrolase_fold"/>
</dbReference>
<dbReference type="EMBL" id="PYBW01000127">
    <property type="protein sequence ID" value="PYC69793.1"/>
    <property type="molecule type" value="Genomic_DNA"/>
</dbReference>
<dbReference type="PANTHER" id="PTHR11731">
    <property type="entry name" value="PROTEASE FAMILY S9B,C DIPEPTIDYL-PEPTIDASE IV-RELATED"/>
    <property type="match status" value="1"/>
</dbReference>
<sequence>MSTTDLPQQLARTRRFTLGLPTRFTVTPDGSTVLFLRSRGGADPVACLWSLDVSTGAEHLLVDPVVLLGGAAEQLSEAERTRRERTRQLGAGLVGYQTDAAAALAVFTLSGRLWTVDTRTGAARRLPARTPALDPRPDPTGRRIAYLSGDELRVIEADGTADRPVAAPDAPDTSFGRPEHVAAESMGRHRGYWWSPDGERLLVTRVDESQVTRWHIADPADPARRPRAVRYPPVGTANAEVTLWLAELDGRRTEVRWDRAGFEYLTAAGWDAHGPYAAVQSRDQRTVLLLAVDPADGATAVLHEQRDEHWVQLVPGLPDRNAGGALLGFADLGDTRHLTVAGTPVTAPGLQLHEVLGVDGEEVLFAAAEQPTETHLFTHHPEHGVRRLTEAPGVHTGVRRAGTLVRSSLSPDHPGTRVTVHRDGRPELPVSSLAEPAVLAQHRRLTTAGPRELPTVLHLPSWYRPGGGPLPVLLDPYAGPAMRKVVNAQSGFGLVSQWFAEQGFAVLVVDGAGVPGRGPRWEREVAGDVLGPALDDQVAALHAMAERHPELDLSRVAMRGWSYSGTLAAAAVLRRPEVFHAAVAGAPVTDQRLYDTHWRERFLGHPDQYPERYDAASLLLDAPKLRRPLLLVHGLADDNVFPAHTLRLSAALLAAGRPHEVLPLSGTTHSPVGQRLLEHSLAFLNRSLGLDPRVG</sequence>
<evidence type="ECO:0000256" key="1">
    <source>
        <dbReference type="SAM" id="MobiDB-lite"/>
    </source>
</evidence>
<organism evidence="4 5">
    <name type="scientific">Streptomyces tateyamensis</name>
    <dbReference type="NCBI Taxonomy" id="565073"/>
    <lineage>
        <taxon>Bacteria</taxon>
        <taxon>Bacillati</taxon>
        <taxon>Actinomycetota</taxon>
        <taxon>Actinomycetes</taxon>
        <taxon>Kitasatosporales</taxon>
        <taxon>Streptomycetaceae</taxon>
        <taxon>Streptomyces</taxon>
    </lineage>
</organism>
<dbReference type="GO" id="GO:0006508">
    <property type="term" value="P:proteolysis"/>
    <property type="evidence" value="ECO:0007669"/>
    <property type="project" value="InterPro"/>
</dbReference>
<name>A0A2V4N216_9ACTN</name>
<dbReference type="RefSeq" id="WP_110672710.1">
    <property type="nucleotide sequence ID" value="NZ_PYBW01000127.1"/>
</dbReference>
<dbReference type="Pfam" id="PF00930">
    <property type="entry name" value="DPPIV_N"/>
    <property type="match status" value="1"/>
</dbReference>
<dbReference type="InterPro" id="IPR050278">
    <property type="entry name" value="Serine_Prot_S9B/DPPIV"/>
</dbReference>
<keyword evidence="5" id="KW-1185">Reference proteome</keyword>
<dbReference type="GO" id="GO:0008236">
    <property type="term" value="F:serine-type peptidase activity"/>
    <property type="evidence" value="ECO:0007669"/>
    <property type="project" value="InterPro"/>
</dbReference>
<proteinExistence type="predicted"/>